<sequence length="120" mass="12686">MLTRPERRAVVIMVGVILLLAALYAGMMVLFPDGGAVFYQDDRADGTLVYLEGVVFDTKITSTGGHLIVNVSGVDVFVPNGGSESVLLPGDQVRVLGTVDTYAGKKEITTNGISDITILV</sequence>
<evidence type="ECO:0000313" key="2">
    <source>
        <dbReference type="EMBL" id="ABN06805.1"/>
    </source>
</evidence>
<keyword evidence="2" id="KW-0347">Helicase</keyword>
<keyword evidence="2" id="KW-0378">Hydrolase</keyword>
<dbReference type="GO" id="GO:0004386">
    <property type="term" value="F:helicase activity"/>
    <property type="evidence" value="ECO:0007669"/>
    <property type="project" value="UniProtKB-KW"/>
</dbReference>
<dbReference type="OrthoDB" id="105746at2157"/>
<keyword evidence="1" id="KW-1133">Transmembrane helix</keyword>
<keyword evidence="2" id="KW-0547">Nucleotide-binding</keyword>
<dbReference type="HOGENOM" id="CLU_159735_0_0_2"/>
<protein>
    <submittedName>
        <fullName evidence="2">Nucleic acid binding, OB-fold, tRNA/helicase-type</fullName>
    </submittedName>
</protein>
<reference evidence="2 3" key="1">
    <citation type="journal article" date="2009" name="Stand. Genomic Sci.">
        <title>Complete genome sequence of Methanocorpusculum labreanum type strain Z.</title>
        <authorList>
            <person name="Anderson I.J."/>
            <person name="Sieprawska-Lupa M."/>
            <person name="Goltsman E."/>
            <person name="Lapidus A."/>
            <person name="Copeland A."/>
            <person name="Glavina Del Rio T."/>
            <person name="Tice H."/>
            <person name="Dalin E."/>
            <person name="Barry K."/>
            <person name="Pitluck S."/>
            <person name="Hauser L."/>
            <person name="Land M."/>
            <person name="Lucas S."/>
            <person name="Richardson P."/>
            <person name="Whitman W.B."/>
            <person name="Kyrpides N.C."/>
        </authorList>
    </citation>
    <scope>NUCLEOTIDE SEQUENCE [LARGE SCALE GENOMIC DNA]</scope>
    <source>
        <strain evidence="3">ATCC 43576 / DSM 4855 / Z</strain>
    </source>
</reference>
<name>A2SR49_METLZ</name>
<keyword evidence="2" id="KW-0067">ATP-binding</keyword>
<dbReference type="AlphaFoldDB" id="A2SR49"/>
<dbReference type="EMBL" id="CP000559">
    <property type="protein sequence ID" value="ABN06805.1"/>
    <property type="molecule type" value="Genomic_DNA"/>
</dbReference>
<keyword evidence="1" id="KW-0812">Transmembrane</keyword>
<feature type="transmembrane region" description="Helical" evidence="1">
    <location>
        <begin position="9"/>
        <end position="31"/>
    </location>
</feature>
<organism evidence="2 3">
    <name type="scientific">Methanocorpusculum labreanum (strain ATCC 43576 / DSM 4855 / Z)</name>
    <dbReference type="NCBI Taxonomy" id="410358"/>
    <lineage>
        <taxon>Archaea</taxon>
        <taxon>Methanobacteriati</taxon>
        <taxon>Methanobacteriota</taxon>
        <taxon>Stenosarchaea group</taxon>
        <taxon>Methanomicrobia</taxon>
        <taxon>Methanomicrobiales</taxon>
        <taxon>Methanocorpusculaceae</taxon>
        <taxon>Methanocorpusculum</taxon>
    </lineage>
</organism>
<gene>
    <name evidence="2" type="ordered locus">Mlab_0631</name>
</gene>
<proteinExistence type="predicted"/>
<evidence type="ECO:0000313" key="3">
    <source>
        <dbReference type="Proteomes" id="UP000000365"/>
    </source>
</evidence>
<dbReference type="Proteomes" id="UP000000365">
    <property type="component" value="Chromosome"/>
</dbReference>
<evidence type="ECO:0000256" key="1">
    <source>
        <dbReference type="SAM" id="Phobius"/>
    </source>
</evidence>
<dbReference type="GeneID" id="4794427"/>
<keyword evidence="1" id="KW-0472">Membrane</keyword>
<keyword evidence="3" id="KW-1185">Reference proteome</keyword>
<dbReference type="RefSeq" id="WP_011833006.1">
    <property type="nucleotide sequence ID" value="NC_008942.1"/>
</dbReference>
<dbReference type="eggNOG" id="arCOG03400">
    <property type="taxonomic scope" value="Archaea"/>
</dbReference>
<dbReference type="KEGG" id="mla:Mlab_0631"/>
<accession>A2SR49</accession>